<keyword evidence="4 7" id="KW-0472">Membrane</keyword>
<comment type="subcellular location">
    <subcellularLocation>
        <location evidence="1">Membrane</location>
        <topology evidence="1">Multi-pass membrane protein</topology>
    </subcellularLocation>
</comment>
<protein>
    <recommendedName>
        <fullName evidence="8">Ion transport domain-containing protein</fullName>
    </recommendedName>
</protein>
<feature type="coiled-coil region" evidence="5">
    <location>
        <begin position="746"/>
        <end position="780"/>
    </location>
</feature>
<name>A0A7S1DUW7_HEMAN</name>
<evidence type="ECO:0000256" key="3">
    <source>
        <dbReference type="ARBA" id="ARBA00022989"/>
    </source>
</evidence>
<feature type="transmembrane region" description="Helical" evidence="7">
    <location>
        <begin position="289"/>
        <end position="310"/>
    </location>
</feature>
<evidence type="ECO:0000256" key="1">
    <source>
        <dbReference type="ARBA" id="ARBA00004141"/>
    </source>
</evidence>
<proteinExistence type="predicted"/>
<feature type="domain" description="Ion transport" evidence="8">
    <location>
        <begin position="258"/>
        <end position="486"/>
    </location>
</feature>
<keyword evidence="5" id="KW-0175">Coiled coil</keyword>
<reference evidence="9" key="1">
    <citation type="submission" date="2021-01" db="EMBL/GenBank/DDBJ databases">
        <authorList>
            <person name="Corre E."/>
            <person name="Pelletier E."/>
            <person name="Niang G."/>
            <person name="Scheremetjew M."/>
            <person name="Finn R."/>
            <person name="Kale V."/>
            <person name="Holt S."/>
            <person name="Cochrane G."/>
            <person name="Meng A."/>
            <person name="Brown T."/>
            <person name="Cohen L."/>
        </authorList>
    </citation>
    <scope>NUCLEOTIDE SEQUENCE</scope>
    <source>
        <strain evidence="9">CCMP644</strain>
    </source>
</reference>
<gene>
    <name evidence="9" type="ORF">HAND00432_LOCUS12728</name>
</gene>
<dbReference type="AlphaFoldDB" id="A0A7S1DUW7"/>
<dbReference type="Gene3D" id="1.10.287.70">
    <property type="match status" value="1"/>
</dbReference>
<evidence type="ECO:0000256" key="5">
    <source>
        <dbReference type="SAM" id="Coils"/>
    </source>
</evidence>
<feature type="transmembrane region" description="Helical" evidence="7">
    <location>
        <begin position="424"/>
        <end position="442"/>
    </location>
</feature>
<evidence type="ECO:0000313" key="9">
    <source>
        <dbReference type="EMBL" id="CAD8958189.1"/>
    </source>
</evidence>
<accession>A0A7S1DUW7</accession>
<feature type="compositionally biased region" description="Polar residues" evidence="6">
    <location>
        <begin position="948"/>
        <end position="962"/>
    </location>
</feature>
<evidence type="ECO:0000256" key="7">
    <source>
        <dbReference type="SAM" id="Phobius"/>
    </source>
</evidence>
<dbReference type="InterPro" id="IPR027359">
    <property type="entry name" value="Volt_channel_dom_sf"/>
</dbReference>
<feature type="compositionally biased region" description="Polar residues" evidence="6">
    <location>
        <begin position="645"/>
        <end position="667"/>
    </location>
</feature>
<dbReference type="GO" id="GO:0005248">
    <property type="term" value="F:voltage-gated sodium channel activity"/>
    <property type="evidence" value="ECO:0007669"/>
    <property type="project" value="TreeGrafter"/>
</dbReference>
<evidence type="ECO:0000256" key="2">
    <source>
        <dbReference type="ARBA" id="ARBA00022692"/>
    </source>
</evidence>
<feature type="region of interest" description="Disordered" evidence="6">
    <location>
        <begin position="92"/>
        <end position="115"/>
    </location>
</feature>
<dbReference type="PANTHER" id="PTHR10037:SF62">
    <property type="entry name" value="SODIUM CHANNEL PROTEIN 60E"/>
    <property type="match status" value="1"/>
</dbReference>
<dbReference type="SUPFAM" id="SSF81324">
    <property type="entry name" value="Voltage-gated potassium channels"/>
    <property type="match status" value="1"/>
</dbReference>
<feature type="transmembrane region" description="Helical" evidence="7">
    <location>
        <begin position="259"/>
        <end position="277"/>
    </location>
</feature>
<feature type="compositionally biased region" description="Pro residues" evidence="6">
    <location>
        <begin position="692"/>
        <end position="702"/>
    </location>
</feature>
<keyword evidence="2 7" id="KW-0812">Transmembrane</keyword>
<dbReference type="EMBL" id="HBFX01020946">
    <property type="protein sequence ID" value="CAD8958189.1"/>
    <property type="molecule type" value="Transcribed_RNA"/>
</dbReference>
<dbReference type="InterPro" id="IPR005821">
    <property type="entry name" value="Ion_trans_dom"/>
</dbReference>
<sequence>MKQPPTDSLLLPLSPWPLPPMPSMAAAHAAVRGGGGKKNAYPQHSPLPSSLLSHWSGGKENTVVMKKTTSFRKKETWGTLGSRENELLDMFHDDESDDEGGGGNHEEVNPKYPGRGPLIPKMAGKSRHLKHAYLNVVIISGNSSRQVEAATVVVTRLNIYIQEDGSQLLDKIYLPDIQSVALHSVQGEEWCTLETFPQGQSSGRVYRMRGIQDGGEQGGNVAREWVEAVGDARERIINKQNSAFRRNKLRMRKFYNRKSFQRLITLLIVASFITVCIEAQEQPAPGSHLAGIISALDVIFTVVFVAEVGINFYAHYFVRFTRNFWNLFDVVIVLISIISLINVHSVNNPSLLFLSQGRAFRIFRLAGKFKQLKRIVQAIATSMVPMANGLLIALIFGSTCTVIGTSFFKETDPVHFGTFSRTFYTLWLAVAFGMWDTGLSFLDENEEINFGVVAYIVCFVIVMIWVSLQVVLAILLENFVSAQQNEQNRVANEGLQLANAERTRTGGLFVLLEALLEHYLSTDELILGISRVFLWADTFNRGAISFNDLKEGLLKLDTTTPILLSQSDWKVLTHDITLLNADNRMSLGSFHRLMNHQLRTHVQWHVAKVEEMNRESIESRWSFGAFRILFLDQKMEKNKKDGLGASTTGKRSSITGSRTPSSPNHPQLHSAHVSVDPLGPDPLAPLSSGEAPFPPIRSPIFPPSKNAKESSDEGSIGLGKEQSGSSAIKVLQLKMQTVWQQNLEARNEAKEQNAIVHSEMAAVREEVEDIRRDIQGVRGDLRNLTAYLRAVHDTPQSRSELGGATATLLPDGLPAPLTPPRPSIPKALPAIRTDIKPVRRNTWTEQPAMVASQQPINAVSGGSFKGLDRSIASSYAADLSSPSRGGSFKSGGGSFNLKGSLPAIPSIPSDSVDDGWYEDGARLVESGRSRTVAGQLELPPPRLDILSGNPTSFSPTSSAHNAAVSRRTSSLSGFLGLTQ</sequence>
<evidence type="ECO:0000256" key="6">
    <source>
        <dbReference type="SAM" id="MobiDB-lite"/>
    </source>
</evidence>
<evidence type="ECO:0000259" key="8">
    <source>
        <dbReference type="Pfam" id="PF00520"/>
    </source>
</evidence>
<organism evidence="9">
    <name type="scientific">Hemiselmis andersenii</name>
    <name type="common">Cryptophyte alga</name>
    <dbReference type="NCBI Taxonomy" id="464988"/>
    <lineage>
        <taxon>Eukaryota</taxon>
        <taxon>Cryptophyceae</taxon>
        <taxon>Cryptomonadales</taxon>
        <taxon>Hemiselmidaceae</taxon>
        <taxon>Hemiselmis</taxon>
    </lineage>
</organism>
<dbReference type="Gene3D" id="1.20.120.350">
    <property type="entry name" value="Voltage-gated potassium channels. Chain C"/>
    <property type="match status" value="1"/>
</dbReference>
<dbReference type="InterPro" id="IPR043203">
    <property type="entry name" value="VGCC_Ca_Na"/>
</dbReference>
<feature type="region of interest" description="Disordered" evidence="6">
    <location>
        <begin position="928"/>
        <end position="962"/>
    </location>
</feature>
<feature type="transmembrane region" description="Helical" evidence="7">
    <location>
        <begin position="330"/>
        <end position="354"/>
    </location>
</feature>
<feature type="transmembrane region" description="Helical" evidence="7">
    <location>
        <begin position="375"/>
        <end position="404"/>
    </location>
</feature>
<feature type="transmembrane region" description="Helical" evidence="7">
    <location>
        <begin position="454"/>
        <end position="476"/>
    </location>
</feature>
<dbReference type="PANTHER" id="PTHR10037">
    <property type="entry name" value="VOLTAGE-GATED CATION CHANNEL CALCIUM AND SODIUM"/>
    <property type="match status" value="1"/>
</dbReference>
<feature type="region of interest" description="Disordered" evidence="6">
    <location>
        <begin position="640"/>
        <end position="722"/>
    </location>
</feature>
<keyword evidence="3 7" id="KW-1133">Transmembrane helix</keyword>
<evidence type="ECO:0000256" key="4">
    <source>
        <dbReference type="ARBA" id="ARBA00023136"/>
    </source>
</evidence>
<dbReference type="GO" id="GO:0001518">
    <property type="term" value="C:voltage-gated sodium channel complex"/>
    <property type="evidence" value="ECO:0007669"/>
    <property type="project" value="TreeGrafter"/>
</dbReference>
<dbReference type="Pfam" id="PF00520">
    <property type="entry name" value="Ion_trans"/>
    <property type="match status" value="1"/>
</dbReference>